<proteinExistence type="predicted"/>
<feature type="transmembrane region" description="Helical" evidence="1">
    <location>
        <begin position="265"/>
        <end position="285"/>
    </location>
</feature>
<feature type="transmembrane region" description="Helical" evidence="1">
    <location>
        <begin position="179"/>
        <end position="197"/>
    </location>
</feature>
<feature type="transmembrane region" description="Helical" evidence="1">
    <location>
        <begin position="316"/>
        <end position="334"/>
    </location>
</feature>
<keyword evidence="3" id="KW-1185">Reference proteome</keyword>
<evidence type="ECO:0000256" key="1">
    <source>
        <dbReference type="SAM" id="Phobius"/>
    </source>
</evidence>
<dbReference type="AlphaFoldDB" id="A0A542DMG7"/>
<dbReference type="Proteomes" id="UP000320876">
    <property type="component" value="Unassembled WGS sequence"/>
</dbReference>
<feature type="transmembrane region" description="Helical" evidence="1">
    <location>
        <begin position="233"/>
        <end position="253"/>
    </location>
</feature>
<keyword evidence="1" id="KW-0472">Membrane</keyword>
<organism evidence="2 3">
    <name type="scientific">Amycolatopsis cihanbeyliensis</name>
    <dbReference type="NCBI Taxonomy" id="1128664"/>
    <lineage>
        <taxon>Bacteria</taxon>
        <taxon>Bacillati</taxon>
        <taxon>Actinomycetota</taxon>
        <taxon>Actinomycetes</taxon>
        <taxon>Pseudonocardiales</taxon>
        <taxon>Pseudonocardiaceae</taxon>
        <taxon>Amycolatopsis</taxon>
    </lineage>
</organism>
<feature type="transmembrane region" description="Helical" evidence="1">
    <location>
        <begin position="291"/>
        <end position="309"/>
    </location>
</feature>
<gene>
    <name evidence="2" type="ORF">FB471_3957</name>
</gene>
<evidence type="ECO:0008006" key="4">
    <source>
        <dbReference type="Google" id="ProtNLM"/>
    </source>
</evidence>
<evidence type="ECO:0000313" key="2">
    <source>
        <dbReference type="EMBL" id="TQJ04175.1"/>
    </source>
</evidence>
<feature type="transmembrane region" description="Helical" evidence="1">
    <location>
        <begin position="98"/>
        <end position="131"/>
    </location>
</feature>
<dbReference type="EMBL" id="VFML01000001">
    <property type="protein sequence ID" value="TQJ04175.1"/>
    <property type="molecule type" value="Genomic_DNA"/>
</dbReference>
<evidence type="ECO:0000313" key="3">
    <source>
        <dbReference type="Proteomes" id="UP000320876"/>
    </source>
</evidence>
<feature type="transmembrane region" description="Helical" evidence="1">
    <location>
        <begin position="143"/>
        <end position="167"/>
    </location>
</feature>
<accession>A0A542DMG7</accession>
<sequence length="478" mass="51172">MVALFSTAAFLVVRTHLIDDTYITLAYAENLAFHGHWGLIDEGTSNTATSPLNVLLLAVVTVLVRDAVFAAGVLFVACQVVLLLGLRRLGTSIGLPRWFAPMSVGLLTVNPLLLSSVGLEIALGAAALSWLVVCATERRPAALGAVAGLLALIRLDLLVFVVVIVLARRRFWVGALRSLAAFAAVALPWFLFSWFVLGSAVPDTLIIKTLQRSWGEWSFSTGVELYLRRYPQATLLSFLPALAGGVLGLPWLIGVLRGAAKARSLLPFAALAVGGVLHYAAYMWLDVPPYHWYYGPSIIAATVFLVAMSARWTPHLGLAAPAVLTAASVAVYAAPGLPRDFPPMTTNHASSQRYLEIGTQIGRIVPGATVHSAGEVGALAYACSCALVDLFSDRGAVGPAITEREDRSGPIGRALLEVNFEFLDRGVRPAHPEFVLETTPVAAPPRALASWTITSPWVGTRQLYLVRAVDARAPNAQW</sequence>
<reference evidence="2 3" key="1">
    <citation type="submission" date="2019-06" db="EMBL/GenBank/DDBJ databases">
        <title>Sequencing the genomes of 1000 actinobacteria strains.</title>
        <authorList>
            <person name="Klenk H.-P."/>
        </authorList>
    </citation>
    <scope>NUCLEOTIDE SEQUENCE [LARGE SCALE GENOMIC DNA]</scope>
    <source>
        <strain evidence="2 3">DSM 45679</strain>
    </source>
</reference>
<name>A0A542DMG7_AMYCI</name>
<keyword evidence="1" id="KW-0812">Transmembrane</keyword>
<feature type="transmembrane region" description="Helical" evidence="1">
    <location>
        <begin position="67"/>
        <end position="86"/>
    </location>
</feature>
<keyword evidence="1" id="KW-1133">Transmembrane helix</keyword>
<comment type="caution">
    <text evidence="2">The sequence shown here is derived from an EMBL/GenBank/DDBJ whole genome shotgun (WGS) entry which is preliminary data.</text>
</comment>
<protein>
    <recommendedName>
        <fullName evidence="4">4-amino-4-deoxy-L-arabinose transferase-like glycosyltransferase</fullName>
    </recommendedName>
</protein>